<dbReference type="OrthoDB" id="3266192at2759"/>
<organism evidence="2 3">
    <name type="scientific">Coprinopsis marcescibilis</name>
    <name type="common">Agaric fungus</name>
    <name type="synonym">Psathyrella marcescibilis</name>
    <dbReference type="NCBI Taxonomy" id="230819"/>
    <lineage>
        <taxon>Eukaryota</taxon>
        <taxon>Fungi</taxon>
        <taxon>Dikarya</taxon>
        <taxon>Basidiomycota</taxon>
        <taxon>Agaricomycotina</taxon>
        <taxon>Agaricomycetes</taxon>
        <taxon>Agaricomycetidae</taxon>
        <taxon>Agaricales</taxon>
        <taxon>Agaricineae</taxon>
        <taxon>Psathyrellaceae</taxon>
        <taxon>Coprinopsis</taxon>
    </lineage>
</organism>
<evidence type="ECO:0000313" key="3">
    <source>
        <dbReference type="Proteomes" id="UP000307440"/>
    </source>
</evidence>
<gene>
    <name evidence="2" type="ORF">FA15DRAFT_755871</name>
</gene>
<dbReference type="STRING" id="230819.A0A5C3LAP9"/>
<dbReference type="PANTHER" id="PTHR33099:SF13">
    <property type="entry name" value="F-BOX DOMAIN-CONTAINING PROTEIN-RELATED"/>
    <property type="match status" value="1"/>
</dbReference>
<feature type="region of interest" description="Disordered" evidence="1">
    <location>
        <begin position="339"/>
        <end position="378"/>
    </location>
</feature>
<evidence type="ECO:0000256" key="1">
    <source>
        <dbReference type="SAM" id="MobiDB-lite"/>
    </source>
</evidence>
<protein>
    <submittedName>
        <fullName evidence="2">Uncharacterized protein</fullName>
    </submittedName>
</protein>
<dbReference type="PANTHER" id="PTHR33099">
    <property type="entry name" value="FE2OG DIOXYGENASE DOMAIN-CONTAINING PROTEIN"/>
    <property type="match status" value="1"/>
</dbReference>
<dbReference type="Proteomes" id="UP000307440">
    <property type="component" value="Unassembled WGS sequence"/>
</dbReference>
<keyword evidence="3" id="KW-1185">Reference proteome</keyword>
<reference evidence="2 3" key="1">
    <citation type="journal article" date="2019" name="Nat. Ecol. Evol.">
        <title>Megaphylogeny resolves global patterns of mushroom evolution.</title>
        <authorList>
            <person name="Varga T."/>
            <person name="Krizsan K."/>
            <person name="Foldi C."/>
            <person name="Dima B."/>
            <person name="Sanchez-Garcia M."/>
            <person name="Sanchez-Ramirez S."/>
            <person name="Szollosi G.J."/>
            <person name="Szarkandi J.G."/>
            <person name="Papp V."/>
            <person name="Albert L."/>
            <person name="Andreopoulos W."/>
            <person name="Angelini C."/>
            <person name="Antonin V."/>
            <person name="Barry K.W."/>
            <person name="Bougher N.L."/>
            <person name="Buchanan P."/>
            <person name="Buyck B."/>
            <person name="Bense V."/>
            <person name="Catcheside P."/>
            <person name="Chovatia M."/>
            <person name="Cooper J."/>
            <person name="Damon W."/>
            <person name="Desjardin D."/>
            <person name="Finy P."/>
            <person name="Geml J."/>
            <person name="Haridas S."/>
            <person name="Hughes K."/>
            <person name="Justo A."/>
            <person name="Karasinski D."/>
            <person name="Kautmanova I."/>
            <person name="Kiss B."/>
            <person name="Kocsube S."/>
            <person name="Kotiranta H."/>
            <person name="LaButti K.M."/>
            <person name="Lechner B.E."/>
            <person name="Liimatainen K."/>
            <person name="Lipzen A."/>
            <person name="Lukacs Z."/>
            <person name="Mihaltcheva S."/>
            <person name="Morgado L.N."/>
            <person name="Niskanen T."/>
            <person name="Noordeloos M.E."/>
            <person name="Ohm R.A."/>
            <person name="Ortiz-Santana B."/>
            <person name="Ovrebo C."/>
            <person name="Racz N."/>
            <person name="Riley R."/>
            <person name="Savchenko A."/>
            <person name="Shiryaev A."/>
            <person name="Soop K."/>
            <person name="Spirin V."/>
            <person name="Szebenyi C."/>
            <person name="Tomsovsky M."/>
            <person name="Tulloss R.E."/>
            <person name="Uehling J."/>
            <person name="Grigoriev I.V."/>
            <person name="Vagvolgyi C."/>
            <person name="Papp T."/>
            <person name="Martin F.M."/>
            <person name="Miettinen O."/>
            <person name="Hibbett D.S."/>
            <person name="Nagy L.G."/>
        </authorList>
    </citation>
    <scope>NUCLEOTIDE SEQUENCE [LARGE SCALE GENOMIC DNA]</scope>
    <source>
        <strain evidence="2 3">CBS 121175</strain>
    </source>
</reference>
<dbReference type="AlphaFoldDB" id="A0A5C3LAP9"/>
<name>A0A5C3LAP9_COPMA</name>
<dbReference type="EMBL" id="ML210187">
    <property type="protein sequence ID" value="TFK25348.1"/>
    <property type="molecule type" value="Genomic_DNA"/>
</dbReference>
<accession>A0A5C3LAP9</accession>
<evidence type="ECO:0000313" key="2">
    <source>
        <dbReference type="EMBL" id="TFK25348.1"/>
    </source>
</evidence>
<proteinExistence type="predicted"/>
<sequence length="974" mass="106093">MQPTQRQIPIPSVAIGGIGTSNAPIDVAEGGDLSEELTKALGGKFDFKGNFYHISKQGAEVPNPFLSIEGLGAVGIPLSERDAQAIIHSAPRVAVPGTNVASGIWQNAGELQPAKVQVRNAKWTKWLEEKVVTEVLKGLGITQWNMKPRLELVKLSVHGRGTHPAKIDGTFSTVVIILPSAYEGGLPWISHSGMIKIVNGVCASSATEFHLLTWYSEVKHAFTQVTSGYRVAKFKQVLQKWQLKKYGTKGTPSPPYFCYVLRELRNDTALARGLVCLSGGDAGPAGIKVSLHGHKRIHLYDVYGISDDEDEDRSPEMERYGRTMQYKLGTLVDMAGKPILEEGGGISNEDSEDEDSEASRETSGKHIVPADAFEGAPDEKQCDYHEGRYTYSQTLTVLVLFYESDRLDVNFSLNGGVSWGMDKLQKSSIPPTADDRKIAEAVVSALRDSSPSDLDRMARGNGNTVSDLSLALKIMEYATNWKDLDLWNRALAKAGYSVGDEQIVNAIKSFTFTSLKPSFEEIFKYTKKLSNRMGVLKAISDNVPKKAPAIRTWIKKQTAGCLVTYEVALVEDIPCMIDIAKGAGGLKSLDKSVLPNLSGKSVKLDFWMDFAKALQENKASIPTTKTSITVDDFIHNCMNAAATTYSTAQAGSVPHLITIAKTIGLKVLDDSVIPKVISQKSTFEFWMALAKGLDDNRAHLPTDETVSVDSLAEECINAAVPQWRSGINPTHHYHYHSANSTRLEDIRAERVAPVIQIFEFCVKTKLLTPCGAVLSDVLNKGDTSKDMETKFDDTCTPLVKLLKATLAKLKQDIASPPFGTCVRNLTRILLADILGRKGTLQAAPAPLRQVNFSRPQDTGESESANASRIEVEASAYLCSFETIKAGSPHTLVVRKSAGVVAVRKWEGKVEKTKLFLAGVGNEGELKRLFGVEGYETVRKAVSGEQAFPKAVAVASTRTVESVSALKRKAADISQ</sequence>